<comment type="caution">
    <text evidence="1">The sequence shown here is derived from an EMBL/GenBank/DDBJ whole genome shotgun (WGS) entry which is preliminary data.</text>
</comment>
<organism evidence="1 2">
    <name type="scientific">Orbilia javanica</name>
    <dbReference type="NCBI Taxonomy" id="47235"/>
    <lineage>
        <taxon>Eukaryota</taxon>
        <taxon>Fungi</taxon>
        <taxon>Dikarya</taxon>
        <taxon>Ascomycota</taxon>
        <taxon>Pezizomycotina</taxon>
        <taxon>Orbiliomycetes</taxon>
        <taxon>Orbiliales</taxon>
        <taxon>Orbiliaceae</taxon>
        <taxon>Orbilia</taxon>
    </lineage>
</organism>
<reference evidence="1 2" key="1">
    <citation type="submission" date="2019-10" db="EMBL/GenBank/DDBJ databases">
        <authorList>
            <person name="Palmer J.M."/>
        </authorList>
    </citation>
    <scope>NUCLEOTIDE SEQUENCE [LARGE SCALE GENOMIC DNA]</scope>
    <source>
        <strain evidence="1 2">TWF718</strain>
    </source>
</reference>
<accession>A0AAN8MVQ8</accession>
<dbReference type="EMBL" id="JAVHNR010000006">
    <property type="protein sequence ID" value="KAK6339841.1"/>
    <property type="molecule type" value="Genomic_DNA"/>
</dbReference>
<dbReference type="Proteomes" id="UP001313282">
    <property type="component" value="Unassembled WGS sequence"/>
</dbReference>
<evidence type="ECO:0000313" key="1">
    <source>
        <dbReference type="EMBL" id="KAK6339841.1"/>
    </source>
</evidence>
<gene>
    <name evidence="1" type="ORF">TWF718_009231</name>
</gene>
<proteinExistence type="predicted"/>
<protein>
    <submittedName>
        <fullName evidence="1">Uncharacterized protein</fullName>
    </submittedName>
</protein>
<evidence type="ECO:0000313" key="2">
    <source>
        <dbReference type="Proteomes" id="UP001313282"/>
    </source>
</evidence>
<name>A0AAN8MVQ8_9PEZI</name>
<sequence>MFFVSFSGYRYWDDYEFVTSWKYLNPDAFKVGTAYSTIWCEHHRCPRDVFAKSLVSKKSGKSASAKEKTKKVFEKLKIGSSKPPKPFPFLPEDKLQFEQGARDALGFRRGEHEVSQSWMVSRFFVGERAISDLESPKNEPVYERFFYDLLCRHCLRLNLRDQRRPKIVPTKTWTDEYIRRHGCDCSWAAEFKESGCGTCGVYTVKFTAIDTFDSTVEKPKSGVRKQTYPFYLATDCKIETLGGVRRPDKVKHRRKQVDEYIRWKDIAGRNNGFRPADEHDGDHEIQRIVPRLPDMAEKHLAIVRGESFTVLPAPRRVGITDLPYCVLKRILVYVLGEDGEGVMGEEGLAPCLRAGYPFFKAWYWEDAASSAVEFMKQEVRQTNRGYYF</sequence>
<dbReference type="AlphaFoldDB" id="A0AAN8MVQ8"/>
<keyword evidence="2" id="KW-1185">Reference proteome</keyword>